<keyword evidence="3" id="KW-1185">Reference proteome</keyword>
<protein>
    <submittedName>
        <fullName evidence="4">Staygreen domain-containing protein</fullName>
    </submittedName>
</protein>
<dbReference type="AlphaFoldDB" id="A0A183GGI7"/>
<dbReference type="Proteomes" id="UP000050761">
    <property type="component" value="Unassembled WGS sequence"/>
</dbReference>
<reference evidence="2 3" key="1">
    <citation type="submission" date="2018-11" db="EMBL/GenBank/DDBJ databases">
        <authorList>
            <consortium name="Pathogen Informatics"/>
        </authorList>
    </citation>
    <scope>NUCLEOTIDE SEQUENCE [LARGE SCALE GENOMIC DNA]</scope>
</reference>
<dbReference type="WBParaSite" id="HPBE_0002158501-mRNA-1">
    <property type="protein sequence ID" value="HPBE_0002158501-mRNA-1"/>
    <property type="gene ID" value="HPBE_0002158501"/>
</dbReference>
<gene>
    <name evidence="2" type="ORF">HPBE_LOCUS21584</name>
</gene>
<evidence type="ECO:0000313" key="3">
    <source>
        <dbReference type="Proteomes" id="UP000050761"/>
    </source>
</evidence>
<feature type="chain" id="PRO_5044552047" evidence="1">
    <location>
        <begin position="22"/>
        <end position="179"/>
    </location>
</feature>
<evidence type="ECO:0000313" key="4">
    <source>
        <dbReference type="WBParaSite" id="HPBE_0002158501-mRNA-1"/>
    </source>
</evidence>
<name>A0A183GGI7_HELPZ</name>
<dbReference type="OrthoDB" id="5841296at2759"/>
<accession>A0A3P8C7S7</accession>
<reference evidence="4" key="2">
    <citation type="submission" date="2019-09" db="UniProtKB">
        <authorList>
            <consortium name="WormBaseParasite"/>
        </authorList>
    </citation>
    <scope>IDENTIFICATION</scope>
</reference>
<evidence type="ECO:0000313" key="2">
    <source>
        <dbReference type="EMBL" id="VDP26660.1"/>
    </source>
</evidence>
<accession>A0A183GGI7</accession>
<keyword evidence="1" id="KW-0732">Signal</keyword>
<dbReference type="EMBL" id="UZAH01033146">
    <property type="protein sequence ID" value="VDP26660.1"/>
    <property type="molecule type" value="Genomic_DNA"/>
</dbReference>
<feature type="signal peptide" evidence="1">
    <location>
        <begin position="1"/>
        <end position="21"/>
    </location>
</feature>
<sequence>MVVAGVGALALFLQRFHTCVRLEVCGTAGSPPGGAARKKLWRMRMLPPSSRRRTPAVFLQPAHTYVCLEVYSTAGSPICGAALKRRPPLHAAYDSGEVCGVGVLVNTHLAVNIDSYESLTTRFGRLRLKRCGSMSALTVFVAYAPTSDYDDEEVEAFYVELEKFYKEDHTLYKVIVGDF</sequence>
<organism evidence="3 4">
    <name type="scientific">Heligmosomoides polygyrus</name>
    <name type="common">Parasitic roundworm</name>
    <dbReference type="NCBI Taxonomy" id="6339"/>
    <lineage>
        <taxon>Eukaryota</taxon>
        <taxon>Metazoa</taxon>
        <taxon>Ecdysozoa</taxon>
        <taxon>Nematoda</taxon>
        <taxon>Chromadorea</taxon>
        <taxon>Rhabditida</taxon>
        <taxon>Rhabditina</taxon>
        <taxon>Rhabditomorpha</taxon>
        <taxon>Strongyloidea</taxon>
        <taxon>Heligmosomidae</taxon>
        <taxon>Heligmosomoides</taxon>
    </lineage>
</organism>
<evidence type="ECO:0000256" key="1">
    <source>
        <dbReference type="SAM" id="SignalP"/>
    </source>
</evidence>
<proteinExistence type="predicted"/>